<keyword evidence="3 5" id="KW-1133">Transmembrane helix</keyword>
<organism evidence="7 8">
    <name type="scientific">Clostridium simiarum</name>
    <dbReference type="NCBI Taxonomy" id="2841506"/>
    <lineage>
        <taxon>Bacteria</taxon>
        <taxon>Bacillati</taxon>
        <taxon>Bacillota</taxon>
        <taxon>Clostridia</taxon>
        <taxon>Eubacteriales</taxon>
        <taxon>Clostridiaceae</taxon>
        <taxon>Clostridium</taxon>
    </lineage>
</organism>
<feature type="domain" description="DUF1232" evidence="6">
    <location>
        <begin position="16"/>
        <end position="52"/>
    </location>
</feature>
<evidence type="ECO:0000256" key="3">
    <source>
        <dbReference type="ARBA" id="ARBA00022989"/>
    </source>
</evidence>
<evidence type="ECO:0000256" key="5">
    <source>
        <dbReference type="SAM" id="Phobius"/>
    </source>
</evidence>
<reference evidence="7 8" key="1">
    <citation type="submission" date="2021-06" db="EMBL/GenBank/DDBJ databases">
        <authorList>
            <person name="Sun Q."/>
            <person name="Li D."/>
        </authorList>
    </citation>
    <scope>NUCLEOTIDE SEQUENCE [LARGE SCALE GENOMIC DNA]</scope>
    <source>
        <strain evidence="7 8">MSJ-4</strain>
    </source>
</reference>
<dbReference type="InterPro" id="IPR010652">
    <property type="entry name" value="DUF1232"/>
</dbReference>
<proteinExistence type="predicted"/>
<evidence type="ECO:0000259" key="6">
    <source>
        <dbReference type="Pfam" id="PF06803"/>
    </source>
</evidence>
<keyword evidence="4 5" id="KW-0472">Membrane</keyword>
<feature type="transmembrane region" description="Helical" evidence="5">
    <location>
        <begin position="12"/>
        <end position="31"/>
    </location>
</feature>
<evidence type="ECO:0000256" key="4">
    <source>
        <dbReference type="ARBA" id="ARBA00023136"/>
    </source>
</evidence>
<dbReference type="Pfam" id="PF06803">
    <property type="entry name" value="DUF1232"/>
    <property type="match status" value="1"/>
</dbReference>
<protein>
    <submittedName>
        <fullName evidence="7">DUF1232 domain-containing protein</fullName>
    </submittedName>
</protein>
<gene>
    <name evidence="7" type="ORF">KQI89_09230</name>
</gene>
<dbReference type="EMBL" id="JAHLQL010000002">
    <property type="protein sequence ID" value="MBU5591949.1"/>
    <property type="molecule type" value="Genomic_DNA"/>
</dbReference>
<comment type="subcellular location">
    <subcellularLocation>
        <location evidence="1">Endomembrane system</location>
        <topology evidence="1">Multi-pass membrane protein</topology>
    </subcellularLocation>
</comment>
<accession>A0ABS6F0C7</accession>
<feature type="transmembrane region" description="Helical" evidence="5">
    <location>
        <begin position="85"/>
        <end position="107"/>
    </location>
</feature>
<comment type="caution">
    <text evidence="7">The sequence shown here is derived from an EMBL/GenBank/DDBJ whole genome shotgun (WGS) entry which is preliminary data.</text>
</comment>
<keyword evidence="2 5" id="KW-0812">Transmembrane</keyword>
<evidence type="ECO:0000313" key="8">
    <source>
        <dbReference type="Proteomes" id="UP000736583"/>
    </source>
</evidence>
<evidence type="ECO:0000256" key="1">
    <source>
        <dbReference type="ARBA" id="ARBA00004127"/>
    </source>
</evidence>
<keyword evidence="8" id="KW-1185">Reference proteome</keyword>
<dbReference type="Proteomes" id="UP000736583">
    <property type="component" value="Unassembled WGS sequence"/>
</dbReference>
<evidence type="ECO:0000313" key="7">
    <source>
        <dbReference type="EMBL" id="MBU5591949.1"/>
    </source>
</evidence>
<evidence type="ECO:0000256" key="2">
    <source>
        <dbReference type="ARBA" id="ARBA00022692"/>
    </source>
</evidence>
<sequence length="110" mass="12646">MALYLAYKKNDVPWYAKVFVMIVVGYALSPIDLIPDFIPILGYLDDIILIPLGVSLAIKMIPKDILEECRKEAEDIFKDKKPKNWVAAAVITVLWVLIIITILHKFINRY</sequence>
<name>A0ABS6F0C7_9CLOT</name>